<dbReference type="SUPFAM" id="SSF52058">
    <property type="entry name" value="L domain-like"/>
    <property type="match status" value="1"/>
</dbReference>
<keyword evidence="4" id="KW-0597">Phosphoprotein</keyword>
<evidence type="ECO:0000256" key="16">
    <source>
        <dbReference type="ARBA" id="ARBA00047899"/>
    </source>
</evidence>
<keyword evidence="13" id="KW-1133">Transmembrane helix</keyword>
<keyword evidence="5" id="KW-0433">Leucine-rich repeat</keyword>
<evidence type="ECO:0000256" key="11">
    <source>
        <dbReference type="ARBA" id="ARBA00022777"/>
    </source>
</evidence>
<evidence type="ECO:0000256" key="2">
    <source>
        <dbReference type="ARBA" id="ARBA00012513"/>
    </source>
</evidence>
<dbReference type="PANTHER" id="PTHR45631">
    <property type="entry name" value="OS07G0107800 PROTEIN-RELATED"/>
    <property type="match status" value="1"/>
</dbReference>
<dbReference type="Pfam" id="PF13855">
    <property type="entry name" value="LRR_8"/>
    <property type="match status" value="1"/>
</dbReference>
<dbReference type="GeneID" id="110761915"/>
<keyword evidence="12 18" id="KW-0067">ATP-binding</keyword>
<keyword evidence="3" id="KW-0723">Serine/threonine-protein kinase</keyword>
<feature type="signal peptide" evidence="19">
    <location>
        <begin position="1"/>
        <end position="19"/>
    </location>
</feature>
<name>A0A6P5STM4_PRUAV</name>
<dbReference type="InterPro" id="IPR001245">
    <property type="entry name" value="Ser-Thr/Tyr_kinase_cat_dom"/>
</dbReference>
<keyword evidence="10 18" id="KW-0547">Nucleotide-binding</keyword>
<dbReference type="Pfam" id="PF07714">
    <property type="entry name" value="PK_Tyr_Ser-Thr"/>
    <property type="match status" value="1"/>
</dbReference>
<reference evidence="22" key="1">
    <citation type="submission" date="2025-08" db="UniProtKB">
        <authorList>
            <consortium name="RefSeq"/>
        </authorList>
    </citation>
    <scope>IDENTIFICATION</scope>
</reference>
<feature type="binding site" evidence="18">
    <location>
        <position position="596"/>
    </location>
    <ligand>
        <name>ATP</name>
        <dbReference type="ChEBI" id="CHEBI:30616"/>
    </ligand>
</feature>
<evidence type="ECO:0000256" key="7">
    <source>
        <dbReference type="ARBA" id="ARBA00022692"/>
    </source>
</evidence>
<feature type="domain" description="Protein kinase" evidence="20">
    <location>
        <begin position="568"/>
        <end position="844"/>
    </location>
</feature>
<evidence type="ECO:0000256" key="5">
    <source>
        <dbReference type="ARBA" id="ARBA00022614"/>
    </source>
</evidence>
<dbReference type="Pfam" id="PF12819">
    <property type="entry name" value="Malectin_like"/>
    <property type="match status" value="1"/>
</dbReference>
<dbReference type="SUPFAM" id="SSF56112">
    <property type="entry name" value="Protein kinase-like (PK-like)"/>
    <property type="match status" value="1"/>
</dbReference>
<dbReference type="InterPro" id="IPR032675">
    <property type="entry name" value="LRR_dom_sf"/>
</dbReference>
<dbReference type="Gene3D" id="1.10.510.10">
    <property type="entry name" value="Transferase(Phosphotransferase) domain 1"/>
    <property type="match status" value="1"/>
</dbReference>
<dbReference type="FunFam" id="3.30.200.20:FF:000394">
    <property type="entry name" value="Leucine-rich repeat receptor-like protein kinase"/>
    <property type="match status" value="1"/>
</dbReference>
<keyword evidence="15" id="KW-0675">Receptor</keyword>
<dbReference type="GO" id="GO:0004674">
    <property type="term" value="F:protein serine/threonine kinase activity"/>
    <property type="evidence" value="ECO:0007669"/>
    <property type="project" value="UniProtKB-KW"/>
</dbReference>
<dbReference type="PROSITE" id="PS00107">
    <property type="entry name" value="PROTEIN_KINASE_ATP"/>
    <property type="match status" value="1"/>
</dbReference>
<dbReference type="FunFam" id="3.80.10.10:FF:000129">
    <property type="entry name" value="Leucine-rich repeat receptor-like kinase"/>
    <property type="match status" value="1"/>
</dbReference>
<dbReference type="InterPro" id="IPR017441">
    <property type="entry name" value="Protein_kinase_ATP_BS"/>
</dbReference>
<dbReference type="InterPro" id="IPR008271">
    <property type="entry name" value="Ser/Thr_kinase_AS"/>
</dbReference>
<evidence type="ECO:0000313" key="22">
    <source>
        <dbReference type="RefSeq" id="XP_021820190.1"/>
    </source>
</evidence>
<evidence type="ECO:0000256" key="10">
    <source>
        <dbReference type="ARBA" id="ARBA00022741"/>
    </source>
</evidence>
<dbReference type="GO" id="GO:0016020">
    <property type="term" value="C:membrane"/>
    <property type="evidence" value="ECO:0007669"/>
    <property type="project" value="UniProtKB-SubCell"/>
</dbReference>
<evidence type="ECO:0000256" key="18">
    <source>
        <dbReference type="PROSITE-ProRule" id="PRU10141"/>
    </source>
</evidence>
<dbReference type="AlphaFoldDB" id="A0A6P5STM4"/>
<protein>
    <recommendedName>
        <fullName evidence="2">non-specific serine/threonine protein kinase</fullName>
        <ecNumber evidence="2">2.7.11.1</ecNumber>
    </recommendedName>
</protein>
<dbReference type="KEGG" id="pavi:110761915"/>
<evidence type="ECO:0000313" key="21">
    <source>
        <dbReference type="Proteomes" id="UP000515124"/>
    </source>
</evidence>
<sequence>MSPAYKQFLCAVLVGFALAVSVDSQNQTGFISIDCGLPYNYSYTERTTGINYISDSTFIDTGESEYLLAGSNYYQPYWYLRSFPQGVRNCYKINITSGTKYLIRVGFQYGNYDGKNEAPEFELHLGPNLWETMNFSMEGLDTTRELIHNPPQDYIHICLVNTNKGVPFISLIELRPLLSTSYAETNVSLALVSRKDTGLLVNDTSIYNFRYPTDIHDRVWNTEYVDDEKQLQLSTPAMVNKSYFHADFQIPSAIMSTAVAPKNASDPLNVFLDVVDNNPEYHVYLHFAEIQKLPSHQQPRNLYVILNGRPQEPSFVLPYLSTYTLYTTLPIGDAVFSSMSILKTDNSTLPPILNAYETYEAKKFLQLETNQGDIDAIENIKLRYKISKNWQGDPCSPQAYKWEGLNCSYRESRPPRITSLDLSSSGLRGQISPFIANLSMIQALDLSNNNLTGPPPDFLSHMPNLTVLNLGQNKLRGQVPAGLIDRNKTDGLSLSLCENPNLPKFGHVSCKLRKKHNVVIPVVVSSVGTIILLLTVAAIWWRCKSEEIDEPIEPRGRKFTKSEIDKITSNSTLIGRGGFGEVYHGTLENDTQVAVKILDLSSSQGSEEFQNEVKLLMRVHHRNLVSLIGYCDEGDTMALIYEYIANGNLQQHISAADIPYKGLTWKQRLQVAVDAARGLEYLHDGCKPPILHRDLKPSNILLTETLQAKIADFGISKALATDTATHALTDLRGTYGYLDPEYCTTGQLTRKSDSYSFGIVLLELITGRPAIITELETTHVNVSDWVRAKFERMEIESIVDSRVQGTYKYSSAQKAIETALACVSKTSTERPEISHVYDRLKECFEIEKVSEELEIGSGDEGRLITQIRDCLEMNSQVQSKRLTV</sequence>
<evidence type="ECO:0000256" key="4">
    <source>
        <dbReference type="ARBA" id="ARBA00022553"/>
    </source>
</evidence>
<evidence type="ECO:0000256" key="17">
    <source>
        <dbReference type="ARBA" id="ARBA00048679"/>
    </source>
</evidence>
<evidence type="ECO:0000256" key="1">
    <source>
        <dbReference type="ARBA" id="ARBA00004167"/>
    </source>
</evidence>
<dbReference type="PANTHER" id="PTHR45631:SF202">
    <property type="entry name" value="SENESCENCE-INDUCED RECEPTOR-LIKE SERINE_THREONINE-PROTEIN KINASE"/>
    <property type="match status" value="1"/>
</dbReference>
<dbReference type="Proteomes" id="UP000515124">
    <property type="component" value="Unplaced"/>
</dbReference>
<dbReference type="PROSITE" id="PS50011">
    <property type="entry name" value="PROTEIN_KINASE_DOM"/>
    <property type="match status" value="1"/>
</dbReference>
<keyword evidence="21" id="KW-1185">Reference proteome</keyword>
<keyword evidence="6" id="KW-0808">Transferase</keyword>
<dbReference type="PROSITE" id="PS00108">
    <property type="entry name" value="PROTEIN_KINASE_ST"/>
    <property type="match status" value="1"/>
</dbReference>
<evidence type="ECO:0000256" key="9">
    <source>
        <dbReference type="ARBA" id="ARBA00022737"/>
    </source>
</evidence>
<evidence type="ECO:0000256" key="19">
    <source>
        <dbReference type="SAM" id="SignalP"/>
    </source>
</evidence>
<evidence type="ECO:0000256" key="12">
    <source>
        <dbReference type="ARBA" id="ARBA00022840"/>
    </source>
</evidence>
<evidence type="ECO:0000256" key="13">
    <source>
        <dbReference type="ARBA" id="ARBA00022989"/>
    </source>
</evidence>
<evidence type="ECO:0000256" key="8">
    <source>
        <dbReference type="ARBA" id="ARBA00022729"/>
    </source>
</evidence>
<dbReference type="RefSeq" id="XP_021820190.1">
    <property type="nucleotide sequence ID" value="XM_021964498.1"/>
</dbReference>
<dbReference type="InterPro" id="IPR000719">
    <property type="entry name" value="Prot_kinase_dom"/>
</dbReference>
<keyword evidence="11" id="KW-0418">Kinase</keyword>
<comment type="catalytic activity">
    <reaction evidence="16">
        <text>L-threonyl-[protein] + ATP = O-phospho-L-threonyl-[protein] + ADP + H(+)</text>
        <dbReference type="Rhea" id="RHEA:46608"/>
        <dbReference type="Rhea" id="RHEA-COMP:11060"/>
        <dbReference type="Rhea" id="RHEA-COMP:11605"/>
        <dbReference type="ChEBI" id="CHEBI:15378"/>
        <dbReference type="ChEBI" id="CHEBI:30013"/>
        <dbReference type="ChEBI" id="CHEBI:30616"/>
        <dbReference type="ChEBI" id="CHEBI:61977"/>
        <dbReference type="ChEBI" id="CHEBI:456216"/>
        <dbReference type="EC" id="2.7.11.1"/>
    </reaction>
</comment>
<evidence type="ECO:0000256" key="3">
    <source>
        <dbReference type="ARBA" id="ARBA00022527"/>
    </source>
</evidence>
<dbReference type="Gene3D" id="3.30.200.20">
    <property type="entry name" value="Phosphorylase Kinase, domain 1"/>
    <property type="match status" value="1"/>
</dbReference>
<dbReference type="SMART" id="SM00220">
    <property type="entry name" value="S_TKc"/>
    <property type="match status" value="1"/>
</dbReference>
<dbReference type="CDD" id="cd14066">
    <property type="entry name" value="STKc_IRAK"/>
    <property type="match status" value="1"/>
</dbReference>
<comment type="subcellular location">
    <subcellularLocation>
        <location evidence="1">Membrane</location>
        <topology evidence="1">Single-pass membrane protein</topology>
    </subcellularLocation>
</comment>
<evidence type="ECO:0000256" key="14">
    <source>
        <dbReference type="ARBA" id="ARBA00023136"/>
    </source>
</evidence>
<dbReference type="InterPro" id="IPR001611">
    <property type="entry name" value="Leu-rich_rpt"/>
</dbReference>
<accession>A0A6P5STM4</accession>
<dbReference type="EC" id="2.7.11.1" evidence="2"/>
<evidence type="ECO:0000259" key="20">
    <source>
        <dbReference type="PROSITE" id="PS50011"/>
    </source>
</evidence>
<organism evidence="21 22">
    <name type="scientific">Prunus avium</name>
    <name type="common">Cherry</name>
    <name type="synonym">Cerasus avium</name>
    <dbReference type="NCBI Taxonomy" id="42229"/>
    <lineage>
        <taxon>Eukaryota</taxon>
        <taxon>Viridiplantae</taxon>
        <taxon>Streptophyta</taxon>
        <taxon>Embryophyta</taxon>
        <taxon>Tracheophyta</taxon>
        <taxon>Spermatophyta</taxon>
        <taxon>Magnoliopsida</taxon>
        <taxon>eudicotyledons</taxon>
        <taxon>Gunneridae</taxon>
        <taxon>Pentapetalae</taxon>
        <taxon>rosids</taxon>
        <taxon>fabids</taxon>
        <taxon>Rosales</taxon>
        <taxon>Rosaceae</taxon>
        <taxon>Amygdaloideae</taxon>
        <taxon>Amygdaleae</taxon>
        <taxon>Prunus</taxon>
    </lineage>
</organism>
<keyword evidence="9" id="KW-0677">Repeat</keyword>
<evidence type="ECO:0000256" key="6">
    <source>
        <dbReference type="ARBA" id="ARBA00022679"/>
    </source>
</evidence>
<proteinExistence type="predicted"/>
<dbReference type="Gene3D" id="3.80.10.10">
    <property type="entry name" value="Ribonuclease Inhibitor"/>
    <property type="match status" value="1"/>
</dbReference>
<keyword evidence="8 19" id="KW-0732">Signal</keyword>
<keyword evidence="14" id="KW-0472">Membrane</keyword>
<gene>
    <name evidence="22" type="primary">LOC110761915</name>
</gene>
<dbReference type="GO" id="GO:0005524">
    <property type="term" value="F:ATP binding"/>
    <property type="evidence" value="ECO:0007669"/>
    <property type="project" value="UniProtKB-UniRule"/>
</dbReference>
<dbReference type="InterPro" id="IPR011009">
    <property type="entry name" value="Kinase-like_dom_sf"/>
</dbReference>
<dbReference type="FunFam" id="1.10.510.10:FF:000146">
    <property type="entry name" value="LRR receptor-like serine/threonine-protein kinase IOS1"/>
    <property type="match status" value="1"/>
</dbReference>
<keyword evidence="7" id="KW-0812">Transmembrane</keyword>
<evidence type="ECO:0000256" key="15">
    <source>
        <dbReference type="ARBA" id="ARBA00023170"/>
    </source>
</evidence>
<feature type="chain" id="PRO_5028095109" description="non-specific serine/threonine protein kinase" evidence="19">
    <location>
        <begin position="20"/>
        <end position="884"/>
    </location>
</feature>
<comment type="catalytic activity">
    <reaction evidence="17">
        <text>L-seryl-[protein] + ATP = O-phospho-L-seryl-[protein] + ADP + H(+)</text>
        <dbReference type="Rhea" id="RHEA:17989"/>
        <dbReference type="Rhea" id="RHEA-COMP:9863"/>
        <dbReference type="Rhea" id="RHEA-COMP:11604"/>
        <dbReference type="ChEBI" id="CHEBI:15378"/>
        <dbReference type="ChEBI" id="CHEBI:29999"/>
        <dbReference type="ChEBI" id="CHEBI:30616"/>
        <dbReference type="ChEBI" id="CHEBI:83421"/>
        <dbReference type="ChEBI" id="CHEBI:456216"/>
        <dbReference type="EC" id="2.7.11.1"/>
    </reaction>
</comment>
<dbReference type="InterPro" id="IPR024788">
    <property type="entry name" value="Malectin-like_Carb-bd_dom"/>
</dbReference>